<proteinExistence type="predicted"/>
<dbReference type="PANTHER" id="PTHR46558">
    <property type="entry name" value="TRACRIPTIONAL REGULATORY PROTEIN-RELATED-RELATED"/>
    <property type="match status" value="1"/>
</dbReference>
<reference evidence="3" key="1">
    <citation type="submission" date="2021-02" db="EMBL/GenBank/DDBJ databases">
        <title>cfr and optrA-positive Staphylococcus spp.</title>
        <authorList>
            <person name="Chen L."/>
        </authorList>
    </citation>
    <scope>NUCLEOTIDE SEQUENCE</scope>
    <source>
        <strain evidence="3">GDQ20D70P</strain>
    </source>
</reference>
<protein>
    <submittedName>
        <fullName evidence="3">Helix-turn-helix transcriptional regulator</fullName>
    </submittedName>
</protein>
<dbReference type="EMBL" id="CP069389">
    <property type="protein sequence ID" value="QRN90285.1"/>
    <property type="molecule type" value="Genomic_DNA"/>
</dbReference>
<feature type="domain" description="HTH cro/C1-type" evidence="2">
    <location>
        <begin position="7"/>
        <end position="61"/>
    </location>
</feature>
<evidence type="ECO:0000259" key="2">
    <source>
        <dbReference type="PROSITE" id="PS50943"/>
    </source>
</evidence>
<name>A0AB37HSQ7_MAMSC</name>
<dbReference type="InterPro" id="IPR010982">
    <property type="entry name" value="Lambda_DNA-bd_dom_sf"/>
</dbReference>
<dbReference type="AlphaFoldDB" id="A0AB37HSQ7"/>
<dbReference type="Gene3D" id="1.10.260.40">
    <property type="entry name" value="lambda repressor-like DNA-binding domains"/>
    <property type="match status" value="1"/>
</dbReference>
<dbReference type="SUPFAM" id="SSF47413">
    <property type="entry name" value="lambda repressor-like DNA-binding domains"/>
    <property type="match status" value="1"/>
</dbReference>
<dbReference type="CDD" id="cd00093">
    <property type="entry name" value="HTH_XRE"/>
    <property type="match status" value="1"/>
</dbReference>
<dbReference type="InterPro" id="IPR001387">
    <property type="entry name" value="Cro/C1-type_HTH"/>
</dbReference>
<gene>
    <name evidence="3" type="ORF">JRU67_09450</name>
</gene>
<evidence type="ECO:0000256" key="1">
    <source>
        <dbReference type="ARBA" id="ARBA00023125"/>
    </source>
</evidence>
<dbReference type="Proteomes" id="UP000640299">
    <property type="component" value="Chromosome"/>
</dbReference>
<dbReference type="PROSITE" id="PS50943">
    <property type="entry name" value="HTH_CROC1"/>
    <property type="match status" value="1"/>
</dbReference>
<evidence type="ECO:0000313" key="3">
    <source>
        <dbReference type="EMBL" id="QRN90285.1"/>
    </source>
</evidence>
<dbReference type="PANTHER" id="PTHR46558:SF4">
    <property type="entry name" value="DNA-BIDING PHAGE PROTEIN"/>
    <property type="match status" value="1"/>
</dbReference>
<dbReference type="GO" id="GO:0003677">
    <property type="term" value="F:DNA binding"/>
    <property type="evidence" value="ECO:0007669"/>
    <property type="project" value="UniProtKB-KW"/>
</dbReference>
<dbReference type="SMART" id="SM00530">
    <property type="entry name" value="HTH_XRE"/>
    <property type="match status" value="1"/>
</dbReference>
<sequence>MITLSSIKDARKELKLTQDDMAKKLGVTIQYYNMLENKKRQPSVAIAKEIGSILNIEWTIFFK</sequence>
<accession>A0AB37HSQ7</accession>
<organism evidence="3 4">
    <name type="scientific">Mammaliicoccus sciuri</name>
    <name type="common">Staphylococcus sciuri</name>
    <dbReference type="NCBI Taxonomy" id="1296"/>
    <lineage>
        <taxon>Bacteria</taxon>
        <taxon>Bacillati</taxon>
        <taxon>Bacillota</taxon>
        <taxon>Bacilli</taxon>
        <taxon>Bacillales</taxon>
        <taxon>Staphylococcaceae</taxon>
        <taxon>Mammaliicoccus</taxon>
    </lineage>
</organism>
<dbReference type="Pfam" id="PF01381">
    <property type="entry name" value="HTH_3"/>
    <property type="match status" value="1"/>
</dbReference>
<keyword evidence="1" id="KW-0238">DNA-binding</keyword>
<evidence type="ECO:0000313" key="4">
    <source>
        <dbReference type="Proteomes" id="UP000640299"/>
    </source>
</evidence>
<dbReference type="RefSeq" id="WP_204178263.1">
    <property type="nucleotide sequence ID" value="NZ_CP069389.1"/>
</dbReference>